<evidence type="ECO:0000256" key="5">
    <source>
        <dbReference type="ARBA" id="ARBA00022691"/>
    </source>
</evidence>
<dbReference type="InterPro" id="IPR029063">
    <property type="entry name" value="SAM-dependent_MTases_sf"/>
</dbReference>
<dbReference type="GO" id="GO:0009307">
    <property type="term" value="P:DNA restriction-modification system"/>
    <property type="evidence" value="ECO:0007669"/>
    <property type="project" value="UniProtKB-KW"/>
</dbReference>
<evidence type="ECO:0000256" key="2">
    <source>
        <dbReference type="ARBA" id="ARBA00012185"/>
    </source>
</evidence>
<keyword evidence="9" id="KW-1185">Reference proteome</keyword>
<organism evidence="8 9">
    <name type="scientific">Acinetobacter stercoris</name>
    <dbReference type="NCBI Taxonomy" id="2126983"/>
    <lineage>
        <taxon>Bacteria</taxon>
        <taxon>Pseudomonadati</taxon>
        <taxon>Pseudomonadota</taxon>
        <taxon>Gammaproteobacteria</taxon>
        <taxon>Moraxellales</taxon>
        <taxon>Moraxellaceae</taxon>
        <taxon>Acinetobacter</taxon>
    </lineage>
</organism>
<dbReference type="Gene3D" id="3.40.50.150">
    <property type="entry name" value="Vaccinia Virus protein VP39"/>
    <property type="match status" value="1"/>
</dbReference>
<protein>
    <recommendedName>
        <fullName evidence="2">site-specific DNA-methyltransferase (cytosine-N(4)-specific)</fullName>
        <ecNumber evidence="2">2.1.1.113</ecNumber>
    </recommendedName>
</protein>
<dbReference type="GO" id="GO:0003677">
    <property type="term" value="F:DNA binding"/>
    <property type="evidence" value="ECO:0007669"/>
    <property type="project" value="InterPro"/>
</dbReference>
<evidence type="ECO:0000256" key="4">
    <source>
        <dbReference type="ARBA" id="ARBA00022679"/>
    </source>
</evidence>
<dbReference type="InParanoid" id="A0A2U3N4B7"/>
<gene>
    <name evidence="8" type="ORF">KPC_3680</name>
</gene>
<reference evidence="9" key="1">
    <citation type="submission" date="2018-03" db="EMBL/GenBank/DDBJ databases">
        <authorList>
            <person name="Blom J."/>
        </authorList>
    </citation>
    <scope>NUCLEOTIDE SEQUENCE [LARGE SCALE GENOMIC DNA]</scope>
    <source>
        <strain evidence="9">KPC-SM-21</strain>
    </source>
</reference>
<dbReference type="EC" id="2.1.1.113" evidence="2"/>
<evidence type="ECO:0000313" key="8">
    <source>
        <dbReference type="EMBL" id="SPL72502.1"/>
    </source>
</evidence>
<keyword evidence="5" id="KW-0949">S-adenosyl-L-methionine</keyword>
<comment type="catalytic activity">
    <reaction evidence="7">
        <text>a 2'-deoxycytidine in DNA + S-adenosyl-L-methionine = an N(4)-methyl-2'-deoxycytidine in DNA + S-adenosyl-L-homocysteine + H(+)</text>
        <dbReference type="Rhea" id="RHEA:16857"/>
        <dbReference type="Rhea" id="RHEA-COMP:11369"/>
        <dbReference type="Rhea" id="RHEA-COMP:13674"/>
        <dbReference type="ChEBI" id="CHEBI:15378"/>
        <dbReference type="ChEBI" id="CHEBI:57856"/>
        <dbReference type="ChEBI" id="CHEBI:59789"/>
        <dbReference type="ChEBI" id="CHEBI:85452"/>
        <dbReference type="ChEBI" id="CHEBI:137933"/>
        <dbReference type="EC" id="2.1.1.113"/>
    </reaction>
</comment>
<dbReference type="GO" id="GO:0032259">
    <property type="term" value="P:methylation"/>
    <property type="evidence" value="ECO:0007669"/>
    <property type="project" value="UniProtKB-KW"/>
</dbReference>
<evidence type="ECO:0000256" key="1">
    <source>
        <dbReference type="ARBA" id="ARBA00010203"/>
    </source>
</evidence>
<evidence type="ECO:0000313" key="9">
    <source>
        <dbReference type="Proteomes" id="UP000245974"/>
    </source>
</evidence>
<keyword evidence="4" id="KW-0808">Transferase</keyword>
<dbReference type="SUPFAM" id="SSF53335">
    <property type="entry name" value="S-adenosyl-L-methionine-dependent methyltransferases"/>
    <property type="match status" value="1"/>
</dbReference>
<dbReference type="GO" id="GO:0015667">
    <property type="term" value="F:site-specific DNA-methyltransferase (cytosine-N4-specific) activity"/>
    <property type="evidence" value="ECO:0007669"/>
    <property type="project" value="UniProtKB-EC"/>
</dbReference>
<keyword evidence="3" id="KW-0489">Methyltransferase</keyword>
<dbReference type="InterPro" id="IPR017985">
    <property type="entry name" value="MeTrfase_CN4_CS"/>
</dbReference>
<dbReference type="AlphaFoldDB" id="A0A2U3N4B7"/>
<comment type="similarity">
    <text evidence="1">Belongs to the N(4)/N(6)-methyltransferase family. N(4) subfamily.</text>
</comment>
<proteinExistence type="inferred from homology"/>
<dbReference type="Proteomes" id="UP000245974">
    <property type="component" value="Unassembled WGS sequence"/>
</dbReference>
<evidence type="ECO:0000256" key="3">
    <source>
        <dbReference type="ARBA" id="ARBA00022603"/>
    </source>
</evidence>
<name>A0A2U3N4B7_9GAMM</name>
<evidence type="ECO:0000256" key="7">
    <source>
        <dbReference type="ARBA" id="ARBA00049120"/>
    </source>
</evidence>
<dbReference type="EMBL" id="OOGT01000321">
    <property type="protein sequence ID" value="SPL72502.1"/>
    <property type="molecule type" value="Genomic_DNA"/>
</dbReference>
<keyword evidence="6" id="KW-0680">Restriction system</keyword>
<accession>A0A2U3N4B7</accession>
<dbReference type="PROSITE" id="PS00093">
    <property type="entry name" value="N4_MTASE"/>
    <property type="match status" value="1"/>
</dbReference>
<sequence length="232" mass="26588">MDWIKSANIIQEFNIIVDANIERVIETNNKYPNRSTAKQVGIDARSLFTNLNDSIPMPDNSVPLVITSPPYGSAQKYVRASSLSLNWLELASPKELRSLEEKSIGREHLRKTPLHLEESNLPEDYVQLLKKIAHKNELRARITQKYLIEMSQVVDEIARVTAPNGRVIFVLGNNQVCGETLRNDRFIIECFQKHHLKLKLILIDDIKSRGLMTKRNRTASVISRETVLVFEK</sequence>
<evidence type="ECO:0000256" key="6">
    <source>
        <dbReference type="ARBA" id="ARBA00022747"/>
    </source>
</evidence>